<dbReference type="GO" id="GO:0005829">
    <property type="term" value="C:cytosol"/>
    <property type="evidence" value="ECO:0007669"/>
    <property type="project" value="TreeGrafter"/>
</dbReference>
<organism evidence="16 17">
    <name type="scientific">Bacillus yapensis</name>
    <dbReference type="NCBI Taxonomy" id="2492960"/>
    <lineage>
        <taxon>Bacteria</taxon>
        <taxon>Bacillati</taxon>
        <taxon>Bacillota</taxon>
        <taxon>Bacilli</taxon>
        <taxon>Bacillales</taxon>
        <taxon>Bacillaceae</taxon>
        <taxon>Bacillus</taxon>
    </lineage>
</organism>
<dbReference type="PANTHER" id="PTHR10457">
    <property type="entry name" value="MEVALONATE KINASE/GALACTOKINASE"/>
    <property type="match status" value="1"/>
</dbReference>
<feature type="domain" description="GHMP kinase C-terminal" evidence="14">
    <location>
        <begin position="289"/>
        <end position="371"/>
    </location>
</feature>
<evidence type="ECO:0000256" key="3">
    <source>
        <dbReference type="ARBA" id="ARBA00022679"/>
    </source>
</evidence>
<keyword evidence="6 11" id="KW-0418">Kinase</keyword>
<keyword evidence="8 11" id="KW-0460">Magnesium</keyword>
<comment type="catalytic activity">
    <reaction evidence="11">
        <text>alpha-D-galactose + ATP = alpha-D-galactose 1-phosphate + ADP + H(+)</text>
        <dbReference type="Rhea" id="RHEA:13553"/>
        <dbReference type="ChEBI" id="CHEBI:15378"/>
        <dbReference type="ChEBI" id="CHEBI:28061"/>
        <dbReference type="ChEBI" id="CHEBI:30616"/>
        <dbReference type="ChEBI" id="CHEBI:58336"/>
        <dbReference type="ChEBI" id="CHEBI:456216"/>
        <dbReference type="EC" id="2.7.1.6"/>
    </reaction>
</comment>
<dbReference type="Proteomes" id="UP000271374">
    <property type="component" value="Unassembled WGS sequence"/>
</dbReference>
<dbReference type="GO" id="GO:0006012">
    <property type="term" value="P:galactose metabolic process"/>
    <property type="evidence" value="ECO:0007669"/>
    <property type="project" value="UniProtKB-UniRule"/>
</dbReference>
<keyword evidence="4 11" id="KW-0479">Metal-binding</keyword>
<dbReference type="GO" id="GO:0000287">
    <property type="term" value="F:magnesium ion binding"/>
    <property type="evidence" value="ECO:0007669"/>
    <property type="project" value="UniProtKB-UniRule"/>
</dbReference>
<dbReference type="EMBL" id="RXNT01000004">
    <property type="protein sequence ID" value="RTR33980.1"/>
    <property type="molecule type" value="Genomic_DNA"/>
</dbReference>
<evidence type="ECO:0000256" key="9">
    <source>
        <dbReference type="ARBA" id="ARBA00023144"/>
    </source>
</evidence>
<feature type="binding site" evidence="11">
    <location>
        <begin position="129"/>
        <end position="135"/>
    </location>
    <ligand>
        <name>ATP</name>
        <dbReference type="ChEBI" id="CHEBI:30616"/>
    </ligand>
</feature>
<gene>
    <name evidence="11" type="primary">galK</name>
    <name evidence="16" type="ORF">EKG37_07145</name>
</gene>
<name>A0A431WEK2_9BACI</name>
<dbReference type="InterPro" id="IPR036554">
    <property type="entry name" value="GHMP_kinase_C_sf"/>
</dbReference>
<keyword evidence="9 11" id="KW-0299">Galactose metabolism</keyword>
<dbReference type="InterPro" id="IPR022963">
    <property type="entry name" value="Galactokinase_bac"/>
</dbReference>
<keyword evidence="5 11" id="KW-0547">Nucleotide-binding</keyword>
<dbReference type="SUPFAM" id="SSF54211">
    <property type="entry name" value="Ribosomal protein S5 domain 2-like"/>
    <property type="match status" value="1"/>
</dbReference>
<evidence type="ECO:0000256" key="1">
    <source>
        <dbReference type="ARBA" id="ARBA00006566"/>
    </source>
</evidence>
<proteinExistence type="inferred from homology"/>
<dbReference type="GO" id="GO:0004335">
    <property type="term" value="F:galactokinase activity"/>
    <property type="evidence" value="ECO:0007669"/>
    <property type="project" value="UniProtKB-UniRule"/>
</dbReference>
<feature type="domain" description="GHMP kinase N-terminal" evidence="13">
    <location>
        <begin position="98"/>
        <end position="187"/>
    </location>
</feature>
<evidence type="ECO:0000256" key="10">
    <source>
        <dbReference type="ARBA" id="ARBA00023277"/>
    </source>
</evidence>
<keyword evidence="10 11" id="KW-0119">Carbohydrate metabolism</keyword>
<comment type="pathway">
    <text evidence="11">Carbohydrate metabolism; galactose metabolism.</text>
</comment>
<evidence type="ECO:0000259" key="13">
    <source>
        <dbReference type="Pfam" id="PF00288"/>
    </source>
</evidence>
<evidence type="ECO:0000256" key="4">
    <source>
        <dbReference type="ARBA" id="ARBA00022723"/>
    </source>
</evidence>
<dbReference type="NCBIfam" id="TIGR00131">
    <property type="entry name" value="gal_kin"/>
    <property type="match status" value="1"/>
</dbReference>
<dbReference type="PIRSF" id="PIRSF000530">
    <property type="entry name" value="Galactokinase"/>
    <property type="match status" value="1"/>
</dbReference>
<feature type="active site" description="Proton acceptor" evidence="11">
    <location>
        <position position="179"/>
    </location>
</feature>
<dbReference type="GO" id="GO:0005524">
    <property type="term" value="F:ATP binding"/>
    <property type="evidence" value="ECO:0007669"/>
    <property type="project" value="UniProtKB-UniRule"/>
</dbReference>
<feature type="binding site" evidence="11">
    <location>
        <begin position="38"/>
        <end position="41"/>
    </location>
    <ligand>
        <name>substrate</name>
    </ligand>
</feature>
<dbReference type="NCBIfam" id="NF003705">
    <property type="entry name" value="PRK05322.1"/>
    <property type="match status" value="1"/>
</dbReference>
<evidence type="ECO:0000259" key="14">
    <source>
        <dbReference type="Pfam" id="PF08544"/>
    </source>
</evidence>
<keyword evidence="17" id="KW-1185">Reference proteome</keyword>
<accession>A0A431WEK2</accession>
<evidence type="ECO:0000256" key="8">
    <source>
        <dbReference type="ARBA" id="ARBA00022842"/>
    </source>
</evidence>
<dbReference type="InterPro" id="IPR019539">
    <property type="entry name" value="GalKase_N"/>
</dbReference>
<dbReference type="PROSITE" id="PS00106">
    <property type="entry name" value="GALACTOKINASE"/>
    <property type="match status" value="1"/>
</dbReference>
<evidence type="ECO:0000256" key="11">
    <source>
        <dbReference type="HAMAP-Rule" id="MF_00246"/>
    </source>
</evidence>
<dbReference type="FunFam" id="3.30.230.10:FF:000017">
    <property type="entry name" value="Galactokinase"/>
    <property type="match status" value="1"/>
</dbReference>
<evidence type="ECO:0000313" key="17">
    <source>
        <dbReference type="Proteomes" id="UP000271374"/>
    </source>
</evidence>
<keyword evidence="7 11" id="KW-0067">ATP-binding</keyword>
<comment type="caution">
    <text evidence="16">The sequence shown here is derived from an EMBL/GenBank/DDBJ whole genome shotgun (WGS) entry which is preliminary data.</text>
</comment>
<dbReference type="HAMAP" id="MF_00246">
    <property type="entry name" value="Galactokinase"/>
    <property type="match status" value="1"/>
</dbReference>
<dbReference type="InterPro" id="IPR014721">
    <property type="entry name" value="Ribsml_uS5_D2-typ_fold_subgr"/>
</dbReference>
<evidence type="ECO:0000256" key="2">
    <source>
        <dbReference type="ARBA" id="ARBA00022490"/>
    </source>
</evidence>
<feature type="binding site" evidence="11">
    <location>
        <position position="72"/>
    </location>
    <ligand>
        <name>ATP</name>
        <dbReference type="ChEBI" id="CHEBI:30616"/>
    </ligand>
</feature>
<feature type="binding site" evidence="11">
    <location>
        <position position="229"/>
    </location>
    <ligand>
        <name>substrate</name>
    </ligand>
</feature>
<dbReference type="OrthoDB" id="250531at2"/>
<dbReference type="Pfam" id="PF08544">
    <property type="entry name" value="GHMP_kinases_C"/>
    <property type="match status" value="1"/>
</dbReference>
<evidence type="ECO:0000256" key="5">
    <source>
        <dbReference type="ARBA" id="ARBA00022741"/>
    </source>
</evidence>
<sequence length="398" mass="44715">MEVYNVEINQLVKTFQTLFNVNEYKSFFAPGRINLIGEHTDYNGGHVFPASITKGTYAIAQKRTDKRIRMYSMNFAELGVIEFDLNNLDYDKNHDWANYPKGMLRYLMEKGYSIPTGVDVLFYGNIPNGAGLSSSASIELVSGVMFENLFELTIDRVELVKIGQQVENHFIGVNSGIMDQFAIGMGKENAGIFLDCETLKYEYAPLDLQDHLILIMNTNKRRELADSKYNERRSECEEALKLLQQELDIGALGQVTSEAFEQHKHLIANDILRKRAKHAVYENERTIQALAALKAGKLDEFGRLLNSSHRSLRDDYEVTGNELDTLAEAAWAQDGVLGARMTGAGFGGCAIALVERNKVKAIIEAISNIYEDKIGYKASFYDVSVGDGARELKQLERC</sequence>
<feature type="site" description="Transition state stabilizer" evidence="11">
    <location>
        <position position="32"/>
    </location>
</feature>
<protein>
    <recommendedName>
        <fullName evidence="11 12">Galactokinase</fullName>
        <ecNumber evidence="11 12">2.7.1.6</ecNumber>
    </recommendedName>
    <alternativeName>
        <fullName evidence="11">Galactose kinase</fullName>
    </alternativeName>
</protein>
<dbReference type="PANTHER" id="PTHR10457:SF7">
    <property type="entry name" value="GALACTOKINASE-RELATED"/>
    <property type="match status" value="1"/>
</dbReference>
<dbReference type="Pfam" id="PF00288">
    <property type="entry name" value="GHMP_kinases_N"/>
    <property type="match status" value="1"/>
</dbReference>
<dbReference type="InterPro" id="IPR000705">
    <property type="entry name" value="Galactokinase"/>
</dbReference>
<evidence type="ECO:0000256" key="7">
    <source>
        <dbReference type="ARBA" id="ARBA00022840"/>
    </source>
</evidence>
<dbReference type="PRINTS" id="PR00959">
    <property type="entry name" value="MEVGALKINASE"/>
</dbReference>
<feature type="binding site" evidence="11">
    <location>
        <position position="167"/>
    </location>
    <ligand>
        <name>Mg(2+)</name>
        <dbReference type="ChEBI" id="CHEBI:18420"/>
    </ligand>
</feature>
<comment type="function">
    <text evidence="11">Catalyzes the transfer of the gamma-phosphate of ATP to D-galactose to form alpha-D-galactose-1-phosphate (Gal-1-P).</text>
</comment>
<dbReference type="InterPro" id="IPR006204">
    <property type="entry name" value="GHMP_kinase_N_dom"/>
</dbReference>
<dbReference type="Gene3D" id="3.30.70.890">
    <property type="entry name" value="GHMP kinase, C-terminal domain"/>
    <property type="match status" value="1"/>
</dbReference>
<reference evidence="16 17" key="1">
    <citation type="submission" date="2018-12" db="EMBL/GenBank/DDBJ databases">
        <title>Bacillus yapensis draft genome sequence.</title>
        <authorList>
            <person name="Yu L."/>
            <person name="Xu X."/>
            <person name="Tang X."/>
        </authorList>
    </citation>
    <scope>NUCLEOTIDE SEQUENCE [LARGE SCALE GENOMIC DNA]</scope>
    <source>
        <strain evidence="16 17">XXST-01</strain>
    </source>
</reference>
<dbReference type="UniPathway" id="UPA00214"/>
<feature type="binding site" evidence="11">
    <location>
        <position position="135"/>
    </location>
    <ligand>
        <name>Mg(2+)</name>
        <dbReference type="ChEBI" id="CHEBI:18420"/>
    </ligand>
</feature>
<feature type="domain" description="Galactokinase N-terminal" evidence="15">
    <location>
        <begin position="14"/>
        <end position="62"/>
    </location>
</feature>
<evidence type="ECO:0000256" key="12">
    <source>
        <dbReference type="NCBIfam" id="TIGR00131"/>
    </source>
</evidence>
<comment type="similarity">
    <text evidence="1 11">Belongs to the GHMP kinase family. GalK subfamily.</text>
</comment>
<dbReference type="Gene3D" id="3.30.230.10">
    <property type="match status" value="1"/>
</dbReference>
<evidence type="ECO:0000313" key="16">
    <source>
        <dbReference type="EMBL" id="RTR33980.1"/>
    </source>
</evidence>
<keyword evidence="2 11" id="KW-0963">Cytoplasm</keyword>
<keyword evidence="3 11" id="KW-0808">Transferase</keyword>
<dbReference type="AlphaFoldDB" id="A0A431WEK2"/>
<dbReference type="InterPro" id="IPR020568">
    <property type="entry name" value="Ribosomal_Su5_D2-typ_SF"/>
</dbReference>
<dbReference type="SUPFAM" id="SSF55060">
    <property type="entry name" value="GHMP Kinase, C-terminal domain"/>
    <property type="match status" value="1"/>
</dbReference>
<dbReference type="InterPro" id="IPR019741">
    <property type="entry name" value="Galactokinase_CS"/>
</dbReference>
<comment type="subcellular location">
    <subcellularLocation>
        <location evidence="11">Cytoplasm</location>
    </subcellularLocation>
</comment>
<dbReference type="PROSITE" id="PS00627">
    <property type="entry name" value="GHMP_KINASES_ATP"/>
    <property type="match status" value="1"/>
</dbReference>
<dbReference type="InterPro" id="IPR006203">
    <property type="entry name" value="GHMP_knse_ATP-bd_CS"/>
</dbReference>
<evidence type="ECO:0000259" key="15">
    <source>
        <dbReference type="Pfam" id="PF10509"/>
    </source>
</evidence>
<dbReference type="PRINTS" id="PR00473">
    <property type="entry name" value="GALCTOKINASE"/>
</dbReference>
<evidence type="ECO:0000256" key="6">
    <source>
        <dbReference type="ARBA" id="ARBA00022777"/>
    </source>
</evidence>
<dbReference type="InterPro" id="IPR013750">
    <property type="entry name" value="GHMP_kinase_C_dom"/>
</dbReference>
<dbReference type="EC" id="2.7.1.6" evidence="11 12"/>
<dbReference type="Pfam" id="PF10509">
    <property type="entry name" value="GalKase_gal_bdg"/>
    <property type="match status" value="1"/>
</dbReference>
<dbReference type="FunFam" id="3.30.70.890:FF:000001">
    <property type="entry name" value="Galactokinase"/>
    <property type="match status" value="1"/>
</dbReference>
<dbReference type="InterPro" id="IPR006206">
    <property type="entry name" value="Mevalonate/galactokinase"/>
</dbReference>